<evidence type="ECO:0000259" key="2">
    <source>
        <dbReference type="Pfam" id="PF00266"/>
    </source>
</evidence>
<dbReference type="InterPro" id="IPR000192">
    <property type="entry name" value="Aminotrans_V_dom"/>
</dbReference>
<dbReference type="PANTHER" id="PTHR43586">
    <property type="entry name" value="CYSTEINE DESULFURASE"/>
    <property type="match status" value="1"/>
</dbReference>
<evidence type="ECO:0000313" key="3">
    <source>
        <dbReference type="EMBL" id="WFP06711.1"/>
    </source>
</evidence>
<accession>A0ABY8GPR2</accession>
<evidence type="ECO:0000256" key="1">
    <source>
        <dbReference type="ARBA" id="ARBA00022898"/>
    </source>
</evidence>
<sequence length="411" mass="42567">MSAAPSSAPSSAPLSPATLQALRAQTPGTQTSVHFNHAGSSLPSSGTVQAIQAHLHREATQGPMEAGVAARALTESARTLAAQLLNAQPDEIALTSGNSAGWGAAFAALAPWRPGDRILVGRHEWGGNLATMRFSAERAGAVLETIPSDASGCVDADALAAMLDERVRLITLTWLPANGGLINPAAAIGRVARKAGIPYFVDAAQALGQLPIDVADIGCDVLSSVGRKALRGPRGTGLLYVRRGFLDQLTPAFVDTHSAPLGVDGRPMLRADAARLEFAEASMALRCGLAHALQEALELGVDCIRATVDATAQKLRAELAAIPGIAVLDQGREKSGLIAFNLKGWNAPDVQRALAAGGITIGSNGVPYTPLDMEARGLSQIARVSVSPLTHDDEIDRLLDALGRLARSTPA</sequence>
<evidence type="ECO:0000313" key="4">
    <source>
        <dbReference type="Proteomes" id="UP001214170"/>
    </source>
</evidence>
<dbReference type="Gene3D" id="3.40.640.10">
    <property type="entry name" value="Type I PLP-dependent aspartate aminotransferase-like (Major domain)"/>
    <property type="match status" value="1"/>
</dbReference>
<dbReference type="Proteomes" id="UP001214170">
    <property type="component" value="Chromosome"/>
</dbReference>
<proteinExistence type="predicted"/>
<dbReference type="EMBL" id="CP121261">
    <property type="protein sequence ID" value="WFP06711.1"/>
    <property type="molecule type" value="Genomic_DNA"/>
</dbReference>
<keyword evidence="1" id="KW-0663">Pyridoxal phosphate</keyword>
<dbReference type="PANTHER" id="PTHR43586:SF24">
    <property type="entry name" value="BLR4730 PROTEIN"/>
    <property type="match status" value="1"/>
</dbReference>
<keyword evidence="3" id="KW-0032">Aminotransferase</keyword>
<dbReference type="RefSeq" id="WP_268080291.1">
    <property type="nucleotide sequence ID" value="NZ_CP106885.1"/>
</dbReference>
<feature type="domain" description="Aminotransferase class V" evidence="2">
    <location>
        <begin position="37"/>
        <end position="398"/>
    </location>
</feature>
<dbReference type="SUPFAM" id="SSF53383">
    <property type="entry name" value="PLP-dependent transferases"/>
    <property type="match status" value="1"/>
</dbReference>
<keyword evidence="4" id="KW-1185">Reference proteome</keyword>
<dbReference type="Pfam" id="PF00266">
    <property type="entry name" value="Aminotran_5"/>
    <property type="match status" value="1"/>
</dbReference>
<protein>
    <submittedName>
        <fullName evidence="3">Aminotransferase class V-fold PLP-dependent enzyme</fullName>
    </submittedName>
</protein>
<organism evidence="3 4">
    <name type="scientific">Achromobacter spanius</name>
    <dbReference type="NCBI Taxonomy" id="217203"/>
    <lineage>
        <taxon>Bacteria</taxon>
        <taxon>Pseudomonadati</taxon>
        <taxon>Pseudomonadota</taxon>
        <taxon>Betaproteobacteria</taxon>
        <taxon>Burkholderiales</taxon>
        <taxon>Alcaligenaceae</taxon>
        <taxon>Achromobacter</taxon>
    </lineage>
</organism>
<keyword evidence="3" id="KW-0808">Transferase</keyword>
<dbReference type="InterPro" id="IPR015424">
    <property type="entry name" value="PyrdxlP-dep_Trfase"/>
</dbReference>
<name>A0ABY8GPR2_9BURK</name>
<dbReference type="InterPro" id="IPR015421">
    <property type="entry name" value="PyrdxlP-dep_Trfase_major"/>
</dbReference>
<reference evidence="3 4" key="1">
    <citation type="submission" date="2023-03" db="EMBL/GenBank/DDBJ databases">
        <title>Achromobacter spanius LIG8.</title>
        <authorList>
            <person name="Shrestha S."/>
        </authorList>
    </citation>
    <scope>NUCLEOTIDE SEQUENCE [LARGE SCALE GENOMIC DNA]</scope>
    <source>
        <strain evidence="3 4">LIG8</strain>
    </source>
</reference>
<dbReference type="Gene3D" id="3.90.1150.10">
    <property type="entry name" value="Aspartate Aminotransferase, domain 1"/>
    <property type="match status" value="1"/>
</dbReference>
<dbReference type="GO" id="GO:0008483">
    <property type="term" value="F:transaminase activity"/>
    <property type="evidence" value="ECO:0007669"/>
    <property type="project" value="UniProtKB-KW"/>
</dbReference>
<gene>
    <name evidence="3" type="ORF">P8T11_20600</name>
</gene>
<dbReference type="InterPro" id="IPR015422">
    <property type="entry name" value="PyrdxlP-dep_Trfase_small"/>
</dbReference>